<keyword evidence="6 14" id="KW-0274">FAD</keyword>
<evidence type="ECO:0000256" key="5">
    <source>
        <dbReference type="ARBA" id="ARBA00022723"/>
    </source>
</evidence>
<evidence type="ECO:0000259" key="15">
    <source>
        <dbReference type="Pfam" id="PF05187"/>
    </source>
</evidence>
<comment type="subcellular location">
    <subcellularLocation>
        <location evidence="2">Membrane</location>
    </subcellularLocation>
</comment>
<dbReference type="Pfam" id="PF21162">
    <property type="entry name" value="ETFQO_UQ-bd"/>
    <property type="match status" value="1"/>
</dbReference>
<keyword evidence="11 14" id="KW-0411">Iron-sulfur</keyword>
<keyword evidence="13" id="KW-0472">Membrane</keyword>
<evidence type="ECO:0000256" key="3">
    <source>
        <dbReference type="ARBA" id="ARBA00022448"/>
    </source>
</evidence>
<reference evidence="18" key="1">
    <citation type="journal article" date="2017" name="Proc. Natl. Acad. Sci. U.S.A.">
        <title>Simulation of Deepwater Horizon oil plume reveals substrate specialization within a complex community of hydrocarbon degraders.</title>
        <authorList>
            <person name="Hu P."/>
            <person name="Dubinsky E.A."/>
            <person name="Probst A.J."/>
            <person name="Wang J."/>
            <person name="Sieber C.M.K."/>
            <person name="Tom L.M."/>
            <person name="Gardinali P."/>
            <person name="Banfield J.F."/>
            <person name="Atlas R.M."/>
            <person name="Andersen G.L."/>
        </authorList>
    </citation>
    <scope>NUCLEOTIDE SEQUENCE [LARGE SCALE GENOMIC DNA]</scope>
</reference>
<dbReference type="Gene3D" id="3.30.70.20">
    <property type="match status" value="1"/>
</dbReference>
<keyword evidence="8 14" id="KW-0249">Electron transport</keyword>
<dbReference type="Pfam" id="PF13450">
    <property type="entry name" value="NAD_binding_8"/>
    <property type="match status" value="1"/>
</dbReference>
<evidence type="ECO:0000256" key="2">
    <source>
        <dbReference type="ARBA" id="ARBA00004370"/>
    </source>
</evidence>
<dbReference type="EC" id="1.5.5.1" evidence="14"/>
<keyword evidence="3 14" id="KW-0813">Transport</keyword>
<feature type="domain" description="ETF-QO/FixC ubiquinone-binding" evidence="16">
    <location>
        <begin position="207"/>
        <end position="308"/>
    </location>
</feature>
<name>A0A1Y5HV70_OLEAN</name>
<evidence type="ECO:0000256" key="10">
    <source>
        <dbReference type="ARBA" id="ARBA00023004"/>
    </source>
</evidence>
<keyword evidence="12 14" id="KW-0830">Ubiquinone</keyword>
<keyword evidence="5 14" id="KW-0479">Metal-binding</keyword>
<evidence type="ECO:0000256" key="14">
    <source>
        <dbReference type="RuleBase" id="RU366068"/>
    </source>
</evidence>
<evidence type="ECO:0000256" key="6">
    <source>
        <dbReference type="ARBA" id="ARBA00022827"/>
    </source>
</evidence>
<dbReference type="GO" id="GO:0051539">
    <property type="term" value="F:4 iron, 4 sulfur cluster binding"/>
    <property type="evidence" value="ECO:0007669"/>
    <property type="project" value="UniProtKB-UniRule"/>
</dbReference>
<evidence type="ECO:0000256" key="7">
    <source>
        <dbReference type="ARBA" id="ARBA00022946"/>
    </source>
</evidence>
<sequence length="561" mass="61976">MDVDVLIIGAGPAGLATACRLKQLNPETHVMVLEKGSEVGAHILSGAIMQPTAMNELFPDWQAMGAPLNTPVVEDEVYYFTKKFGIKFPKLLEPKLLKNHDNYIVSLGNVCRWLAQQAESLGVEIYPGFAASELLFGEDNQITGVITGDMGLDANGQQKDSFVAGMEIHASYTVFSEGCRGHLGKQLIAHYQLDKDSSGQKKDPQHYGLGIKELWQIDPTLNNLHKEGLVLHTAGWPVSETLAKEKAGGGGFLYHLENNQISLGFISELAYQHPFYDPYEEMQRWKTHPEIAKFLKGGKRISYGARAIAKGGLQSLPKMHFAGGLLIGCDAGTLNNAKIKGSHTAMKSGMLAAEVISSALSDNRLQADLSEYEQAFKDSWIYTELHQQKNWGPARHHFGEILGGIFSFIDINLFNGRLPITLRDPQPDYAATSSKQALKTYKNVQPINYPKADGALTFNKLDSVFLSNTNHGEDQVCHLKLKDSEIPFKHLTEFEDGRSEPSLFYCPAGVYEKLDESDGTLKFQINSQNCLHCKTCDIKDPAQNINWTIPEGGDGPTYPNM</sequence>
<dbReference type="SUPFAM" id="SSF54862">
    <property type="entry name" value="4Fe-4S ferredoxins"/>
    <property type="match status" value="1"/>
</dbReference>
<dbReference type="InterPro" id="IPR040156">
    <property type="entry name" value="ETF-QO"/>
</dbReference>
<dbReference type="Proteomes" id="UP000227088">
    <property type="component" value="Unassembled WGS sequence"/>
</dbReference>
<organism evidence="17 18">
    <name type="scientific">Oleispira antarctica</name>
    <dbReference type="NCBI Taxonomy" id="188908"/>
    <lineage>
        <taxon>Bacteria</taxon>
        <taxon>Pseudomonadati</taxon>
        <taxon>Pseudomonadota</taxon>
        <taxon>Gammaproteobacteria</taxon>
        <taxon>Oceanospirillales</taxon>
        <taxon>Oceanospirillaceae</taxon>
        <taxon>Oleispira</taxon>
    </lineage>
</organism>
<dbReference type="PANTHER" id="PTHR10617:SF107">
    <property type="entry name" value="ELECTRON TRANSFER FLAVOPROTEIN-UBIQUINONE OXIDOREDUCTASE, MITOCHONDRIAL"/>
    <property type="match status" value="1"/>
</dbReference>
<evidence type="ECO:0000259" key="16">
    <source>
        <dbReference type="Pfam" id="PF21162"/>
    </source>
</evidence>
<evidence type="ECO:0000256" key="13">
    <source>
        <dbReference type="ARBA" id="ARBA00023136"/>
    </source>
</evidence>
<dbReference type="InterPro" id="IPR049398">
    <property type="entry name" value="ETF-QO/FixC_UQ-bd"/>
</dbReference>
<dbReference type="InterPro" id="IPR007859">
    <property type="entry name" value="ETF-QO/FixX_C"/>
</dbReference>
<proteinExistence type="predicted"/>
<dbReference type="AlphaFoldDB" id="A0A1Y5HV70"/>
<dbReference type="GO" id="GO:0046872">
    <property type="term" value="F:metal ion binding"/>
    <property type="evidence" value="ECO:0007669"/>
    <property type="project" value="UniProtKB-KW"/>
</dbReference>
<dbReference type="PRINTS" id="PR00420">
    <property type="entry name" value="RNGMNOXGNASE"/>
</dbReference>
<comment type="catalytic activity">
    <reaction evidence="14">
        <text>a ubiquinone + reduced [electron-transfer flavoprotein] = a ubiquinol + oxidized [electron-transfer flavoprotein] + H(+)</text>
        <dbReference type="Rhea" id="RHEA:24052"/>
        <dbReference type="Rhea" id="RHEA-COMP:9565"/>
        <dbReference type="Rhea" id="RHEA-COMP:9566"/>
        <dbReference type="Rhea" id="RHEA-COMP:10685"/>
        <dbReference type="Rhea" id="RHEA-COMP:10686"/>
        <dbReference type="ChEBI" id="CHEBI:15378"/>
        <dbReference type="ChEBI" id="CHEBI:16389"/>
        <dbReference type="ChEBI" id="CHEBI:17976"/>
        <dbReference type="ChEBI" id="CHEBI:57692"/>
        <dbReference type="ChEBI" id="CHEBI:58307"/>
        <dbReference type="EC" id="1.5.5.1"/>
    </reaction>
</comment>
<comment type="cofactor">
    <cofactor evidence="14">
        <name>[4Fe-4S] cluster</name>
        <dbReference type="ChEBI" id="CHEBI:49883"/>
    </cofactor>
    <text evidence="14">Binds 1 [4Fe-4S] cluster.</text>
</comment>
<protein>
    <recommendedName>
        <fullName evidence="14">Electron transfer flavoprotein-ubiquinone oxidoreductase</fullName>
        <shortName evidence="14">ETF-QO</shortName>
        <ecNumber evidence="14">1.5.5.1</ecNumber>
    </recommendedName>
</protein>
<dbReference type="Pfam" id="PF05187">
    <property type="entry name" value="Fer4_ETF_QO"/>
    <property type="match status" value="1"/>
</dbReference>
<evidence type="ECO:0000256" key="4">
    <source>
        <dbReference type="ARBA" id="ARBA00022630"/>
    </source>
</evidence>
<dbReference type="Gene3D" id="3.50.50.60">
    <property type="entry name" value="FAD/NAD(P)-binding domain"/>
    <property type="match status" value="1"/>
</dbReference>
<keyword evidence="9 14" id="KW-0560">Oxidoreductase</keyword>
<comment type="function">
    <text evidence="14">Accepts electrons from ETF and reduces ubiquinone.</text>
</comment>
<comment type="caution">
    <text evidence="17">The sequence shown here is derived from an EMBL/GenBank/DDBJ whole genome shotgun (WGS) entry which is preliminary data.</text>
</comment>
<evidence type="ECO:0000256" key="9">
    <source>
        <dbReference type="ARBA" id="ARBA00023002"/>
    </source>
</evidence>
<dbReference type="PANTHER" id="PTHR10617">
    <property type="entry name" value="ELECTRON TRANSFER FLAVOPROTEIN-UBIQUINONE OXIDOREDUCTASE"/>
    <property type="match status" value="1"/>
</dbReference>
<feature type="domain" description="ETF-QO/FixX C-terminal" evidence="15">
    <location>
        <begin position="454"/>
        <end position="558"/>
    </location>
</feature>
<dbReference type="SUPFAM" id="SSF54373">
    <property type="entry name" value="FAD-linked reductases, C-terminal domain"/>
    <property type="match status" value="1"/>
</dbReference>
<keyword evidence="10 14" id="KW-0408">Iron</keyword>
<keyword evidence="7" id="KW-0809">Transit peptide</keyword>
<accession>A0A1Y5HV70</accession>
<keyword evidence="4 14" id="KW-0285">Flavoprotein</keyword>
<comment type="cofactor">
    <cofactor evidence="1 14">
        <name>FAD</name>
        <dbReference type="ChEBI" id="CHEBI:57692"/>
    </cofactor>
</comment>
<evidence type="ECO:0000256" key="8">
    <source>
        <dbReference type="ARBA" id="ARBA00022982"/>
    </source>
</evidence>
<evidence type="ECO:0000313" key="18">
    <source>
        <dbReference type="Proteomes" id="UP000227088"/>
    </source>
</evidence>
<dbReference type="GO" id="GO:0016020">
    <property type="term" value="C:membrane"/>
    <property type="evidence" value="ECO:0007669"/>
    <property type="project" value="UniProtKB-SubCell"/>
</dbReference>
<dbReference type="FunFam" id="3.30.70.20:FF:000015">
    <property type="entry name" value="Electron transfer flavoprotein-ubiquinone oxidoreductase"/>
    <property type="match status" value="1"/>
</dbReference>
<evidence type="ECO:0000313" key="17">
    <source>
        <dbReference type="EMBL" id="OUS40367.1"/>
    </source>
</evidence>
<evidence type="ECO:0000256" key="11">
    <source>
        <dbReference type="ARBA" id="ARBA00023014"/>
    </source>
</evidence>
<evidence type="ECO:0000256" key="12">
    <source>
        <dbReference type="ARBA" id="ARBA00023075"/>
    </source>
</evidence>
<dbReference type="GO" id="GO:0004174">
    <property type="term" value="F:electron-transferring-flavoprotein dehydrogenase activity"/>
    <property type="evidence" value="ECO:0007669"/>
    <property type="project" value="UniProtKB-UniRule"/>
</dbReference>
<dbReference type="SUPFAM" id="SSF51905">
    <property type="entry name" value="FAD/NAD(P)-binding domain"/>
    <property type="match status" value="1"/>
</dbReference>
<dbReference type="Gene3D" id="3.30.9.90">
    <property type="match status" value="1"/>
</dbReference>
<dbReference type="InterPro" id="IPR036188">
    <property type="entry name" value="FAD/NAD-bd_sf"/>
</dbReference>
<dbReference type="EMBL" id="MABE01000359">
    <property type="protein sequence ID" value="OUS40367.1"/>
    <property type="molecule type" value="Genomic_DNA"/>
</dbReference>
<evidence type="ECO:0000256" key="1">
    <source>
        <dbReference type="ARBA" id="ARBA00001974"/>
    </source>
</evidence>
<gene>
    <name evidence="17" type="ORF">A9R00_06405</name>
</gene>